<dbReference type="GO" id="GO:0003954">
    <property type="term" value="F:NADH dehydrogenase activity"/>
    <property type="evidence" value="ECO:0007669"/>
    <property type="project" value="TreeGrafter"/>
</dbReference>
<evidence type="ECO:0000256" key="2">
    <source>
        <dbReference type="ARBA" id="ARBA00010535"/>
    </source>
</evidence>
<geneLocation type="mitochondrion" evidence="10"/>
<dbReference type="PANTHER" id="PTHR11432">
    <property type="entry name" value="NADH DEHYDROGENASE SUBUNIT 1"/>
    <property type="match status" value="1"/>
</dbReference>
<dbReference type="GO" id="GO:0005743">
    <property type="term" value="C:mitochondrial inner membrane"/>
    <property type="evidence" value="ECO:0007669"/>
    <property type="project" value="UniProtKB-SubCell"/>
</dbReference>
<feature type="transmembrane region" description="Helical" evidence="9">
    <location>
        <begin position="160"/>
        <end position="183"/>
    </location>
</feature>
<dbReference type="PANTHER" id="PTHR11432:SF3">
    <property type="entry name" value="NADH-UBIQUINONE OXIDOREDUCTASE CHAIN 1"/>
    <property type="match status" value="1"/>
</dbReference>
<evidence type="ECO:0000256" key="4">
    <source>
        <dbReference type="ARBA" id="ARBA00022692"/>
    </source>
</evidence>
<dbReference type="GO" id="GO:0008137">
    <property type="term" value="F:NADH dehydrogenase (ubiquinone) activity"/>
    <property type="evidence" value="ECO:0007669"/>
    <property type="project" value="UniProtKB-EC"/>
</dbReference>
<sequence length="314" mass="35665">MFNFSGVINYIIEIFSGVIFILVVIFFFLFVFFFVLIERKLLGVCQSRLGPQKVSFLGLLQSLADFIKLLGKINSTFGAKGVTKYRYIFYWLGVLYFFLSAIFFLSLFIKSFMTTGLCSFGICWFIVFSSLSGYGFLLCGWGSTSKYSLYGTMRAGFSGISFEGVLMCVVLALGLIVGSYSFYSLNNGYSLSILGILVLYLLSIIGAMCECNRSPFDFSESESDLVSGFNTDYYGASFAILFACEYAIMVFFCWLLSYFFWGSGLNILVMFVHSFILIFVRACFPRIRYDYFVSLVWKGLYVLFFFLSLISLLC</sequence>
<proteinExistence type="inferred from homology"/>
<comment type="catalytic activity">
    <reaction evidence="8">
        <text>a ubiquinone + NADH + 5 H(+)(in) = a ubiquinol + NAD(+) + 4 H(+)(out)</text>
        <dbReference type="Rhea" id="RHEA:29091"/>
        <dbReference type="Rhea" id="RHEA-COMP:9565"/>
        <dbReference type="Rhea" id="RHEA-COMP:9566"/>
        <dbReference type="ChEBI" id="CHEBI:15378"/>
        <dbReference type="ChEBI" id="CHEBI:16389"/>
        <dbReference type="ChEBI" id="CHEBI:17976"/>
        <dbReference type="ChEBI" id="CHEBI:57540"/>
        <dbReference type="ChEBI" id="CHEBI:57945"/>
        <dbReference type="EC" id="7.1.1.2"/>
    </reaction>
</comment>
<reference evidence="10" key="2">
    <citation type="submission" date="2019-05" db="EMBL/GenBank/DDBJ databases">
        <authorList>
            <person name="Li R.R."/>
            <person name="Zhou C.C."/>
            <person name="Fu S.S."/>
        </authorList>
    </citation>
    <scope>NUCLEOTIDE SEQUENCE</scope>
</reference>
<dbReference type="AlphaFoldDB" id="A0A7U0M8A2"/>
<accession>A0A7U0M8A2</accession>
<feature type="transmembrane region" description="Helical" evidence="9">
    <location>
        <begin position="114"/>
        <end position="139"/>
    </location>
</feature>
<dbReference type="GO" id="GO:0009060">
    <property type="term" value="P:aerobic respiration"/>
    <property type="evidence" value="ECO:0007669"/>
    <property type="project" value="TreeGrafter"/>
</dbReference>
<dbReference type="InterPro" id="IPR001694">
    <property type="entry name" value="NADH_UbQ_OxRdtase_su1/FPO"/>
</dbReference>
<keyword evidence="8" id="KW-0830">Ubiquinone</keyword>
<dbReference type="CTD" id="4535"/>
<protein>
    <recommendedName>
        <fullName evidence="3 8">NADH-ubiquinone oxidoreductase chain 1</fullName>
        <ecNumber evidence="8">7.1.1.2</ecNumber>
    </recommendedName>
</protein>
<reference evidence="10" key="1">
    <citation type="journal article" date="2019" name="Mitochondrial DNA Part B Resour">
        <title>Mitochondrial genome sequencing of the monogenean Heterobothrium okamotoi isolated from the tiger puffer Takifugu rubripes in North China.</title>
        <authorList>
            <person name="Li R."/>
            <person name="Zhou C."/>
            <person name="Ye S."/>
            <person name="Men L."/>
            <person name="Liu Y."/>
            <person name="Fu S."/>
        </authorList>
    </citation>
    <scope>NUCLEOTIDE SEQUENCE</scope>
</reference>
<feature type="transmembrane region" description="Helical" evidence="9">
    <location>
        <begin position="233"/>
        <end position="261"/>
    </location>
</feature>
<feature type="transmembrane region" description="Helical" evidence="9">
    <location>
        <begin position="267"/>
        <end position="284"/>
    </location>
</feature>
<feature type="transmembrane region" description="Helical" evidence="9">
    <location>
        <begin position="87"/>
        <end position="108"/>
    </location>
</feature>
<comment type="subcellular location">
    <subcellularLocation>
        <location evidence="1">Membrane</location>
        <topology evidence="1">Multi-pass membrane protein</topology>
    </subcellularLocation>
    <subcellularLocation>
        <location evidence="7">Mitochondrion inner membrane</location>
        <topology evidence="7">Multi-pass membrane protein</topology>
    </subcellularLocation>
</comment>
<feature type="transmembrane region" description="Helical" evidence="9">
    <location>
        <begin position="291"/>
        <end position="313"/>
    </location>
</feature>
<gene>
    <name evidence="10" type="primary">ND1</name>
</gene>
<evidence type="ECO:0000256" key="8">
    <source>
        <dbReference type="RuleBase" id="RU000473"/>
    </source>
</evidence>
<evidence type="ECO:0000313" key="10">
    <source>
        <dbReference type="EMBL" id="QQX28228.1"/>
    </source>
</evidence>
<organism evidence="10">
    <name type="scientific">Heterobothrium okamotoi</name>
    <dbReference type="NCBI Taxonomy" id="263722"/>
    <lineage>
        <taxon>Eukaryota</taxon>
        <taxon>Metazoa</taxon>
        <taxon>Spiralia</taxon>
        <taxon>Lophotrochozoa</taxon>
        <taxon>Platyhelminthes</taxon>
        <taxon>Monogenea</taxon>
        <taxon>Polyopisthocotylea</taxon>
        <taxon>Mazocraeidea</taxon>
        <taxon>Diclidophoridae</taxon>
        <taxon>Heterobothrium</taxon>
    </lineage>
</organism>
<evidence type="ECO:0000256" key="6">
    <source>
        <dbReference type="ARBA" id="ARBA00023136"/>
    </source>
</evidence>
<keyword evidence="6 9" id="KW-0472">Membrane</keyword>
<dbReference type="GeneID" id="67158451"/>
<keyword evidence="4 7" id="KW-0812">Transmembrane</keyword>
<feature type="transmembrane region" description="Helical" evidence="9">
    <location>
        <begin position="12"/>
        <end position="37"/>
    </location>
</feature>
<dbReference type="PROSITE" id="PS00668">
    <property type="entry name" value="COMPLEX1_ND1_2"/>
    <property type="match status" value="1"/>
</dbReference>
<dbReference type="EC" id="7.1.1.2" evidence="8"/>
<evidence type="ECO:0000256" key="5">
    <source>
        <dbReference type="ARBA" id="ARBA00022989"/>
    </source>
</evidence>
<keyword evidence="8 10" id="KW-0496">Mitochondrion</keyword>
<dbReference type="InterPro" id="IPR018086">
    <property type="entry name" value="NADH_UbQ_OxRdtase_su1_CS"/>
</dbReference>
<feature type="transmembrane region" description="Helical" evidence="9">
    <location>
        <begin position="189"/>
        <end position="212"/>
    </location>
</feature>
<evidence type="ECO:0000256" key="7">
    <source>
        <dbReference type="RuleBase" id="RU000471"/>
    </source>
</evidence>
<comment type="similarity">
    <text evidence="2 7">Belongs to the complex I subunit 1 family.</text>
</comment>
<keyword evidence="7" id="KW-0520">NAD</keyword>
<evidence type="ECO:0000256" key="1">
    <source>
        <dbReference type="ARBA" id="ARBA00004141"/>
    </source>
</evidence>
<dbReference type="RefSeq" id="YP_010155314.1">
    <property type="nucleotide sequence ID" value="NC_057207.1"/>
</dbReference>
<evidence type="ECO:0000256" key="9">
    <source>
        <dbReference type="SAM" id="Phobius"/>
    </source>
</evidence>
<keyword evidence="5 9" id="KW-1133">Transmembrane helix</keyword>
<name>A0A7U0M8A2_9PLAT</name>
<evidence type="ECO:0000256" key="3">
    <source>
        <dbReference type="ARBA" id="ARBA00021009"/>
    </source>
</evidence>
<dbReference type="Pfam" id="PF00146">
    <property type="entry name" value="NADHdh"/>
    <property type="match status" value="1"/>
</dbReference>
<dbReference type="EMBL" id="MK948930">
    <property type="protein sequence ID" value="QQX28228.1"/>
    <property type="molecule type" value="Genomic_DNA"/>
</dbReference>